<name>A0A221S3H1_9VIRU</name>
<organism evidence="3">
    <name type="scientific">uncultured virus</name>
    <dbReference type="NCBI Taxonomy" id="340016"/>
    <lineage>
        <taxon>Viruses</taxon>
        <taxon>environmental samples</taxon>
    </lineage>
</organism>
<protein>
    <submittedName>
        <fullName evidence="3">Co-chaperonin GroES</fullName>
    </submittedName>
</protein>
<evidence type="ECO:0000256" key="2">
    <source>
        <dbReference type="SAM" id="MobiDB-lite"/>
    </source>
</evidence>
<keyword evidence="1" id="KW-0143">Chaperone</keyword>
<dbReference type="EMBL" id="KU970739">
    <property type="protein sequence ID" value="ASN63333.1"/>
    <property type="molecule type" value="Genomic_DNA"/>
</dbReference>
<sequence>MTNTQTRAIAVPDALRKKMDAEAAAKPKNKERELTNEEWESQLPKPTGYRLLVALPDVEQYYQGSTLLKTTDQMHKEYIMSIMGIVIDMGDGAYTDKERFAEGPWCKQGDYVMFRMNTGTRFKVNGKEFRLMNDDSVEAVIPDPSGIMAI</sequence>
<dbReference type="InterPro" id="IPR020818">
    <property type="entry name" value="Chaperonin_GroES"/>
</dbReference>
<evidence type="ECO:0000313" key="3">
    <source>
        <dbReference type="EMBL" id="ASN63333.1"/>
    </source>
</evidence>
<dbReference type="SUPFAM" id="SSF50129">
    <property type="entry name" value="GroES-like"/>
    <property type="match status" value="1"/>
</dbReference>
<dbReference type="CDD" id="cd00320">
    <property type="entry name" value="cpn10"/>
    <property type="match status" value="1"/>
</dbReference>
<accession>A0A221S3H1</accession>
<feature type="region of interest" description="Disordered" evidence="2">
    <location>
        <begin position="20"/>
        <end position="41"/>
    </location>
</feature>
<evidence type="ECO:0000256" key="1">
    <source>
        <dbReference type="ARBA" id="ARBA00023186"/>
    </source>
</evidence>
<gene>
    <name evidence="3" type="primary">groES</name>
</gene>
<reference evidence="3" key="1">
    <citation type="submission" date="2016-03" db="EMBL/GenBank/DDBJ databases">
        <title>Novel chaperonins are prevalent in the virioplankton and link to viral biology and ecology.</title>
        <authorList>
            <person name="Marine R.L."/>
            <person name="Nasko D.J."/>
            <person name="Polson S.W."/>
            <person name="Wommack K.E."/>
        </authorList>
    </citation>
    <scope>NUCLEOTIDE SEQUENCE</scope>
</reference>
<dbReference type="Gene3D" id="2.30.33.40">
    <property type="entry name" value="GroES chaperonin"/>
    <property type="match status" value="1"/>
</dbReference>
<dbReference type="GO" id="GO:0005524">
    <property type="term" value="F:ATP binding"/>
    <property type="evidence" value="ECO:0007669"/>
    <property type="project" value="InterPro"/>
</dbReference>
<dbReference type="GO" id="GO:0044183">
    <property type="term" value="F:protein folding chaperone"/>
    <property type="evidence" value="ECO:0007669"/>
    <property type="project" value="InterPro"/>
</dbReference>
<dbReference type="InterPro" id="IPR037124">
    <property type="entry name" value="Chaperonin_GroES_sf"/>
</dbReference>
<feature type="compositionally biased region" description="Basic and acidic residues" evidence="2">
    <location>
        <begin position="20"/>
        <end position="35"/>
    </location>
</feature>
<dbReference type="InterPro" id="IPR011032">
    <property type="entry name" value="GroES-like_sf"/>
</dbReference>
<dbReference type="Pfam" id="PF00166">
    <property type="entry name" value="Cpn10"/>
    <property type="match status" value="1"/>
</dbReference>
<proteinExistence type="predicted"/>